<evidence type="ECO:0000313" key="3">
    <source>
        <dbReference type="Proteomes" id="UP001597138"/>
    </source>
</evidence>
<dbReference type="PANTHER" id="PTHR34512">
    <property type="entry name" value="CELL SURFACE PROTEIN"/>
    <property type="match status" value="1"/>
</dbReference>
<dbReference type="Pfam" id="PF13360">
    <property type="entry name" value="PQQ_2"/>
    <property type="match status" value="1"/>
</dbReference>
<feature type="domain" description="Pyrrolo-quinoline quinone repeat" evidence="1">
    <location>
        <begin position="77"/>
        <end position="192"/>
    </location>
</feature>
<reference evidence="3" key="1">
    <citation type="journal article" date="2019" name="Int. J. Syst. Evol. Microbiol.">
        <title>The Global Catalogue of Microorganisms (GCM) 10K type strain sequencing project: providing services to taxonomists for standard genome sequencing and annotation.</title>
        <authorList>
            <consortium name="The Broad Institute Genomics Platform"/>
            <consortium name="The Broad Institute Genome Sequencing Center for Infectious Disease"/>
            <person name="Wu L."/>
            <person name="Ma J."/>
        </authorList>
    </citation>
    <scope>NUCLEOTIDE SEQUENCE [LARGE SCALE GENOMIC DNA]</scope>
    <source>
        <strain evidence="3">CCUG 70865</strain>
    </source>
</reference>
<keyword evidence="3" id="KW-1185">Reference proteome</keyword>
<proteinExistence type="predicted"/>
<sequence length="340" mass="39181">MKYKTLLFISLLIIACQKKNNDTFRLSGTASVFNDTLLVCSTLKDSVIIENIKNKNIIFSKKINDTEAIRPQPILDKNNRLYSVFSENKLSCIDIKTNTAKWTYTTEQKINAIKCVNDTLIVIGIRDFGLTALNSQTGKPVYHLEESHSSVCNSSFIIEFTFDKEKLYVSDFQCNTLSAYKLNNGKKIWSYKSDLEGLSKLLVYNNFIFSGITGNPMKNEGKILLLDKKTGTVLAEENQTFDLIANTIVYNNNILYYTYDGVLKEFDLEAQKSKTFYKFNKENKPCDSQFHLIGNDLYFEDCQFNIVRFNLKKKTLKKIEQKKKGLNAVYLYNNEVKFVY</sequence>
<evidence type="ECO:0000259" key="1">
    <source>
        <dbReference type="Pfam" id="PF13360"/>
    </source>
</evidence>
<organism evidence="2 3">
    <name type="scientific">Flavobacterium artemisiae</name>
    <dbReference type="NCBI Taxonomy" id="2126556"/>
    <lineage>
        <taxon>Bacteria</taxon>
        <taxon>Pseudomonadati</taxon>
        <taxon>Bacteroidota</taxon>
        <taxon>Flavobacteriia</taxon>
        <taxon>Flavobacteriales</taxon>
        <taxon>Flavobacteriaceae</taxon>
        <taxon>Flavobacterium</taxon>
    </lineage>
</organism>
<evidence type="ECO:0000313" key="2">
    <source>
        <dbReference type="EMBL" id="MFD1602124.1"/>
    </source>
</evidence>
<dbReference type="EMBL" id="JBHUDZ010000005">
    <property type="protein sequence ID" value="MFD1602124.1"/>
    <property type="molecule type" value="Genomic_DNA"/>
</dbReference>
<dbReference type="PANTHER" id="PTHR34512:SF30">
    <property type="entry name" value="OUTER MEMBRANE PROTEIN ASSEMBLY FACTOR BAMB"/>
    <property type="match status" value="1"/>
</dbReference>
<dbReference type="SUPFAM" id="SSF50998">
    <property type="entry name" value="Quinoprotein alcohol dehydrogenase-like"/>
    <property type="match status" value="1"/>
</dbReference>
<accession>A0ABW4H9J8</accession>
<dbReference type="PROSITE" id="PS51257">
    <property type="entry name" value="PROKAR_LIPOPROTEIN"/>
    <property type="match status" value="1"/>
</dbReference>
<dbReference type="Gene3D" id="2.130.10.10">
    <property type="entry name" value="YVTN repeat-like/Quinoprotein amine dehydrogenase"/>
    <property type="match status" value="1"/>
</dbReference>
<comment type="caution">
    <text evidence="2">The sequence shown here is derived from an EMBL/GenBank/DDBJ whole genome shotgun (WGS) entry which is preliminary data.</text>
</comment>
<dbReference type="InterPro" id="IPR015943">
    <property type="entry name" value="WD40/YVTN_repeat-like_dom_sf"/>
</dbReference>
<protein>
    <submittedName>
        <fullName evidence="2">PQQ-binding-like beta-propeller repeat protein</fullName>
    </submittedName>
</protein>
<name>A0ABW4H9J8_9FLAO</name>
<dbReference type="InterPro" id="IPR002372">
    <property type="entry name" value="PQQ_rpt_dom"/>
</dbReference>
<dbReference type="InterPro" id="IPR011047">
    <property type="entry name" value="Quinoprotein_ADH-like_sf"/>
</dbReference>
<gene>
    <name evidence="2" type="ORF">ACFSC2_05155</name>
</gene>
<dbReference type="RefSeq" id="WP_379816633.1">
    <property type="nucleotide sequence ID" value="NZ_JBHUDZ010000005.1"/>
</dbReference>
<dbReference type="Proteomes" id="UP001597138">
    <property type="component" value="Unassembled WGS sequence"/>
</dbReference>